<protein>
    <recommendedName>
        <fullName evidence="2 10">FAD:protein FMN transferase</fullName>
        <ecNumber evidence="1 10">2.7.1.180</ecNumber>
    </recommendedName>
    <alternativeName>
        <fullName evidence="8 10">Flavin transferase</fullName>
    </alternativeName>
</protein>
<comment type="cofactor">
    <cofactor evidence="11">
        <name>Mg(2+)</name>
        <dbReference type="ChEBI" id="CHEBI:18420"/>
    </cofactor>
    <cofactor evidence="11">
        <name>Mn(2+)</name>
        <dbReference type="ChEBI" id="CHEBI:29035"/>
    </cofactor>
    <text evidence="11">Magnesium. Can also use manganese.</text>
</comment>
<evidence type="ECO:0000256" key="2">
    <source>
        <dbReference type="ARBA" id="ARBA00016337"/>
    </source>
</evidence>
<feature type="binding site" evidence="11">
    <location>
        <position position="294"/>
    </location>
    <ligand>
        <name>Mg(2+)</name>
        <dbReference type="ChEBI" id="CHEBI:18420"/>
    </ligand>
</feature>
<dbReference type="PANTHER" id="PTHR30040:SF2">
    <property type="entry name" value="FAD:PROTEIN FMN TRANSFERASE"/>
    <property type="match status" value="1"/>
</dbReference>
<evidence type="ECO:0000256" key="4">
    <source>
        <dbReference type="ARBA" id="ARBA00022679"/>
    </source>
</evidence>
<dbReference type="RefSeq" id="WP_200272181.1">
    <property type="nucleotide sequence ID" value="NZ_JAENIJ010000026.1"/>
</dbReference>
<dbReference type="GO" id="GO:0016740">
    <property type="term" value="F:transferase activity"/>
    <property type="evidence" value="ECO:0007669"/>
    <property type="project" value="UniProtKB-UniRule"/>
</dbReference>
<comment type="caution">
    <text evidence="12">The sequence shown here is derived from an EMBL/GenBank/DDBJ whole genome shotgun (WGS) entry which is preliminary data.</text>
</comment>
<evidence type="ECO:0000313" key="13">
    <source>
        <dbReference type="Proteomes" id="UP000603141"/>
    </source>
</evidence>
<organism evidence="12 13">
    <name type="scientific">Luteolibacter pohnpeiensis</name>
    <dbReference type="NCBI Taxonomy" id="454153"/>
    <lineage>
        <taxon>Bacteria</taxon>
        <taxon>Pseudomonadati</taxon>
        <taxon>Verrucomicrobiota</taxon>
        <taxon>Verrucomicrobiia</taxon>
        <taxon>Verrucomicrobiales</taxon>
        <taxon>Verrucomicrobiaceae</taxon>
        <taxon>Luteolibacter</taxon>
    </lineage>
</organism>
<feature type="binding site" evidence="11">
    <location>
        <position position="298"/>
    </location>
    <ligand>
        <name>Mg(2+)</name>
        <dbReference type="ChEBI" id="CHEBI:18420"/>
    </ligand>
</feature>
<accession>A0A934S608</accession>
<dbReference type="SUPFAM" id="SSF143631">
    <property type="entry name" value="ApbE-like"/>
    <property type="match status" value="1"/>
</dbReference>
<dbReference type="EC" id="2.7.1.180" evidence="1 10"/>
<dbReference type="AlphaFoldDB" id="A0A934S608"/>
<reference evidence="12" key="1">
    <citation type="submission" date="2021-01" db="EMBL/GenBank/DDBJ databases">
        <title>Modified the classification status of verrucomicrobia.</title>
        <authorList>
            <person name="Feng X."/>
        </authorList>
    </citation>
    <scope>NUCLEOTIDE SEQUENCE</scope>
    <source>
        <strain evidence="12">KCTC 22041</strain>
    </source>
</reference>
<sequence length="343" mass="36842">MNPNRAADRQVLVPQNLASHVLSAVGSGQPFVTLEGATMGTTWTVRCILPEPLSAQAIQAEIEATLDRIIRQMSHWAPESDLCRFNRAPANSWHPLPDEFFHVLQIALEVAEASNGALDPTVGRLVDLHGFGPHEPAPDLSDADFEIAHQQMGWRRLSLDPTSHRALQPGDCQLDLSSIAKGGAVDLISEVLLAHDSPAFLVEIGGEIRGHGCKPDGSPWWCLLENPPDARADSLAETVVALCGLSLASSGDFARRRTHRGREISHLIDPGTGSAASMDLASVSVLAPTCILADAWATALYIAGPEHGPLLAESHGLAARFIHRHGPGVYRESTTSAYREMLD</sequence>
<evidence type="ECO:0000256" key="7">
    <source>
        <dbReference type="ARBA" id="ARBA00022842"/>
    </source>
</evidence>
<keyword evidence="4 10" id="KW-0808">Transferase</keyword>
<comment type="similarity">
    <text evidence="10">Belongs to the ApbE family.</text>
</comment>
<dbReference type="Pfam" id="PF02424">
    <property type="entry name" value="ApbE"/>
    <property type="match status" value="1"/>
</dbReference>
<dbReference type="EMBL" id="JAENIJ010000026">
    <property type="protein sequence ID" value="MBK1883735.1"/>
    <property type="molecule type" value="Genomic_DNA"/>
</dbReference>
<evidence type="ECO:0000256" key="9">
    <source>
        <dbReference type="ARBA" id="ARBA00048540"/>
    </source>
</evidence>
<proteinExistence type="inferred from homology"/>
<feature type="binding site" evidence="11">
    <location>
        <position position="178"/>
    </location>
    <ligand>
        <name>Mg(2+)</name>
        <dbReference type="ChEBI" id="CHEBI:18420"/>
    </ligand>
</feature>
<dbReference type="Proteomes" id="UP000603141">
    <property type="component" value="Unassembled WGS sequence"/>
</dbReference>
<evidence type="ECO:0000256" key="1">
    <source>
        <dbReference type="ARBA" id="ARBA00011955"/>
    </source>
</evidence>
<keyword evidence="7 10" id="KW-0460">Magnesium</keyword>
<dbReference type="InterPro" id="IPR024932">
    <property type="entry name" value="ApbE"/>
</dbReference>
<evidence type="ECO:0000313" key="12">
    <source>
        <dbReference type="EMBL" id="MBK1883735.1"/>
    </source>
</evidence>
<evidence type="ECO:0000256" key="5">
    <source>
        <dbReference type="ARBA" id="ARBA00022723"/>
    </source>
</evidence>
<name>A0A934S608_9BACT</name>
<keyword evidence="6 10" id="KW-0274">FAD</keyword>
<dbReference type="InterPro" id="IPR003374">
    <property type="entry name" value="ApbE-like_sf"/>
</dbReference>
<evidence type="ECO:0000256" key="8">
    <source>
        <dbReference type="ARBA" id="ARBA00031306"/>
    </source>
</evidence>
<keyword evidence="13" id="KW-1185">Reference proteome</keyword>
<dbReference type="Gene3D" id="3.10.520.10">
    <property type="entry name" value="ApbE-like domains"/>
    <property type="match status" value="1"/>
</dbReference>
<evidence type="ECO:0000256" key="11">
    <source>
        <dbReference type="PIRSR" id="PIRSR006268-2"/>
    </source>
</evidence>
<keyword evidence="3 10" id="KW-0285">Flavoprotein</keyword>
<dbReference type="PANTHER" id="PTHR30040">
    <property type="entry name" value="THIAMINE BIOSYNTHESIS LIPOPROTEIN APBE"/>
    <property type="match status" value="1"/>
</dbReference>
<evidence type="ECO:0000256" key="10">
    <source>
        <dbReference type="PIRNR" id="PIRNR006268"/>
    </source>
</evidence>
<keyword evidence="5 10" id="KW-0479">Metal-binding</keyword>
<dbReference type="PIRSF" id="PIRSF006268">
    <property type="entry name" value="ApbE"/>
    <property type="match status" value="1"/>
</dbReference>
<gene>
    <name evidence="12" type="ORF">JIN85_15055</name>
</gene>
<comment type="catalytic activity">
    <reaction evidence="9 10">
        <text>L-threonyl-[protein] + FAD = FMN-L-threonyl-[protein] + AMP + H(+)</text>
        <dbReference type="Rhea" id="RHEA:36847"/>
        <dbReference type="Rhea" id="RHEA-COMP:11060"/>
        <dbReference type="Rhea" id="RHEA-COMP:11061"/>
        <dbReference type="ChEBI" id="CHEBI:15378"/>
        <dbReference type="ChEBI" id="CHEBI:30013"/>
        <dbReference type="ChEBI" id="CHEBI:57692"/>
        <dbReference type="ChEBI" id="CHEBI:74257"/>
        <dbReference type="ChEBI" id="CHEBI:456215"/>
        <dbReference type="EC" id="2.7.1.180"/>
    </reaction>
</comment>
<evidence type="ECO:0000256" key="3">
    <source>
        <dbReference type="ARBA" id="ARBA00022630"/>
    </source>
</evidence>
<dbReference type="GO" id="GO:0046872">
    <property type="term" value="F:metal ion binding"/>
    <property type="evidence" value="ECO:0007669"/>
    <property type="project" value="UniProtKB-UniRule"/>
</dbReference>
<evidence type="ECO:0000256" key="6">
    <source>
        <dbReference type="ARBA" id="ARBA00022827"/>
    </source>
</evidence>